<evidence type="ECO:0000313" key="2">
    <source>
        <dbReference type="Proteomes" id="UP000037507"/>
    </source>
</evidence>
<dbReference type="Proteomes" id="UP000037507">
    <property type="component" value="Unassembled WGS sequence"/>
</dbReference>
<sequence>MTHVARYSIIRFLPYAETEEFANVGIVMVAPTARYFDFQLSNKWRRLSGFFDKLDRRVFAQGVAAFAEEMARTRDMAANGSAPWIFDDLVRPREALFRFSAVRAVMTESPQAKLQELFDHYVDHDFATPEYQEKLIEKAVRGVLRREGLGDRFQSAKLGVDGLQFKVPFAELDAGGKALRVIKPMHLAYEDPLRILDHGNQWLGRLRHLERVKAMPKSMLLAVTQPPVQTDRFAAFEEVRRDLASMGAEFAASNDEQALLRFAQAA</sequence>
<dbReference type="EMBL" id="LFYT02000007">
    <property type="protein sequence ID" value="PVE43230.1"/>
    <property type="molecule type" value="Genomic_DNA"/>
</dbReference>
<evidence type="ECO:0000313" key="1">
    <source>
        <dbReference type="EMBL" id="PVE43230.1"/>
    </source>
</evidence>
<organism evidence="1 2">
    <name type="scientific">Limnohabitans planktonicus II-D5</name>
    <dbReference type="NCBI Taxonomy" id="1293045"/>
    <lineage>
        <taxon>Bacteria</taxon>
        <taxon>Pseudomonadati</taxon>
        <taxon>Pseudomonadota</taxon>
        <taxon>Betaproteobacteria</taxon>
        <taxon>Burkholderiales</taxon>
        <taxon>Comamonadaceae</taxon>
        <taxon>Limnohabitans</taxon>
    </lineage>
</organism>
<keyword evidence="2" id="KW-1185">Reference proteome</keyword>
<dbReference type="AlphaFoldDB" id="A0A2T7UET9"/>
<protein>
    <recommendedName>
        <fullName evidence="3">DUF3037 domain-containing protein</fullName>
    </recommendedName>
</protein>
<reference evidence="1" key="1">
    <citation type="submission" date="2017-04" db="EMBL/GenBank/DDBJ databases">
        <title>Unexpected and diverse lifestyles within the genus Limnohabitans.</title>
        <authorList>
            <person name="Kasalicky V."/>
            <person name="Mehrshad M."/>
            <person name="Andrei S.-A."/>
            <person name="Salcher M."/>
            <person name="Kratochvilova H."/>
            <person name="Simek K."/>
            <person name="Ghai R."/>
        </authorList>
    </citation>
    <scope>NUCLEOTIDE SEQUENCE [LARGE SCALE GENOMIC DNA]</scope>
    <source>
        <strain evidence="1">II-D5</strain>
    </source>
</reference>
<evidence type="ECO:0008006" key="3">
    <source>
        <dbReference type="Google" id="ProtNLM"/>
    </source>
</evidence>
<comment type="caution">
    <text evidence="1">The sequence shown here is derived from an EMBL/GenBank/DDBJ whole genome shotgun (WGS) entry which is preliminary data.</text>
</comment>
<dbReference type="RefSeq" id="WP_053174334.1">
    <property type="nucleotide sequence ID" value="NZ_LFYT02000007.1"/>
</dbReference>
<dbReference type="InterPro" id="IPR021398">
    <property type="entry name" value="DUF3037"/>
</dbReference>
<gene>
    <name evidence="1" type="ORF">H663_008065</name>
</gene>
<accession>A0A2T7UET9</accession>
<dbReference type="OrthoDB" id="8851633at2"/>
<proteinExistence type="predicted"/>
<dbReference type="Pfam" id="PF11236">
    <property type="entry name" value="DUF3037"/>
    <property type="match status" value="1"/>
</dbReference>
<name>A0A2T7UET9_9BURK</name>